<proteinExistence type="predicted"/>
<gene>
    <name evidence="3" type="ORF">A4D02_03140</name>
</gene>
<evidence type="ECO:0000256" key="1">
    <source>
        <dbReference type="ARBA" id="ARBA00022679"/>
    </source>
</evidence>
<dbReference type="Proteomes" id="UP000192277">
    <property type="component" value="Unassembled WGS sequence"/>
</dbReference>
<keyword evidence="4" id="KW-1185">Reference proteome</keyword>
<dbReference type="SUPFAM" id="SSF53756">
    <property type="entry name" value="UDP-Glycosyltransferase/glycogen phosphorylase"/>
    <property type="match status" value="1"/>
</dbReference>
<comment type="caution">
    <text evidence="3">The sequence shown here is derived from an EMBL/GenBank/DDBJ whole genome shotgun (WGS) entry which is preliminary data.</text>
</comment>
<keyword evidence="1" id="KW-0808">Transferase</keyword>
<dbReference type="PANTHER" id="PTHR46401:SF2">
    <property type="entry name" value="GLYCOSYLTRANSFERASE WBBK-RELATED"/>
    <property type="match status" value="1"/>
</dbReference>
<dbReference type="EMBL" id="LWBO01000001">
    <property type="protein sequence ID" value="OQP55318.1"/>
    <property type="molecule type" value="Genomic_DNA"/>
</dbReference>
<dbReference type="PANTHER" id="PTHR46401">
    <property type="entry name" value="GLYCOSYLTRANSFERASE WBBK-RELATED"/>
    <property type="match status" value="1"/>
</dbReference>
<dbReference type="Pfam" id="PF00534">
    <property type="entry name" value="Glycos_transf_1"/>
    <property type="match status" value="1"/>
</dbReference>
<evidence type="ECO:0000313" key="4">
    <source>
        <dbReference type="Proteomes" id="UP000192277"/>
    </source>
</evidence>
<organism evidence="3 4">
    <name type="scientific">Niastella koreensis</name>
    <dbReference type="NCBI Taxonomy" id="354356"/>
    <lineage>
        <taxon>Bacteria</taxon>
        <taxon>Pseudomonadati</taxon>
        <taxon>Bacteroidota</taxon>
        <taxon>Chitinophagia</taxon>
        <taxon>Chitinophagales</taxon>
        <taxon>Chitinophagaceae</taxon>
        <taxon>Niastella</taxon>
    </lineage>
</organism>
<evidence type="ECO:0000313" key="3">
    <source>
        <dbReference type="EMBL" id="OQP55318.1"/>
    </source>
</evidence>
<name>A0ABX3P566_9BACT</name>
<dbReference type="CDD" id="cd03809">
    <property type="entry name" value="GT4_MtfB-like"/>
    <property type="match status" value="1"/>
</dbReference>
<dbReference type="RefSeq" id="WP_014222913.1">
    <property type="nucleotide sequence ID" value="NZ_LWBO01000001.1"/>
</dbReference>
<dbReference type="Gene3D" id="3.40.50.2000">
    <property type="entry name" value="Glycogen Phosphorylase B"/>
    <property type="match status" value="2"/>
</dbReference>
<feature type="domain" description="Glycosyl transferase family 1" evidence="2">
    <location>
        <begin position="160"/>
        <end position="313"/>
    </location>
</feature>
<reference evidence="3 4" key="1">
    <citation type="submission" date="2016-04" db="EMBL/GenBank/DDBJ databases">
        <authorList>
            <person name="Chen L."/>
            <person name="Zhuang W."/>
            <person name="Wang G."/>
        </authorList>
    </citation>
    <scope>NUCLEOTIDE SEQUENCE [LARGE SCALE GENOMIC DNA]</scope>
    <source>
        <strain evidence="4">GR20</strain>
    </source>
</reference>
<sequence length="340" mass="38800">MENNRVNKPDVAFFLRKPRKVGNYSVEFIFEDVKERLKDKIKAYTFYSTYESAGLFKRLSNCIEAARRQKTVNHVTGDINYIGLLLSKKRTIHTILDCVFLNSTSGIKHKILKLFWLTIPLNRSAYVTAISQATKEEILKYKKNYPSDKIVVIPVAISDKFKRKDKPFNKSKPVILQVGAAHNKNIPRLIEALKGIECELHIVGKHNEEYEALLKQANIDYVYKWGLTDEEMIRKYEEADLLAFVSTYEGFGMPILEANAVGRPVVTANILSMPEVAADAACLVDPYDVSAIRQGILKVINDDIYRDTLVQKGFDNIRRFDPALIADEYLALYKKVVANQ</sequence>
<protein>
    <recommendedName>
        <fullName evidence="2">Glycosyl transferase family 1 domain-containing protein</fullName>
    </recommendedName>
</protein>
<evidence type="ECO:0000259" key="2">
    <source>
        <dbReference type="Pfam" id="PF00534"/>
    </source>
</evidence>
<dbReference type="InterPro" id="IPR001296">
    <property type="entry name" value="Glyco_trans_1"/>
</dbReference>
<accession>A0ABX3P566</accession>